<proteinExistence type="predicted"/>
<dbReference type="NCBIfam" id="NF041464">
    <property type="entry name" value="HelD_BACSU"/>
    <property type="match status" value="1"/>
</dbReference>
<evidence type="ECO:0000256" key="4">
    <source>
        <dbReference type="ARBA" id="ARBA00022840"/>
    </source>
</evidence>
<dbReference type="Pfam" id="PF13538">
    <property type="entry name" value="UvrD_C_2"/>
    <property type="match status" value="1"/>
</dbReference>
<dbReference type="GO" id="GO:0016787">
    <property type="term" value="F:hydrolase activity"/>
    <property type="evidence" value="ECO:0007669"/>
    <property type="project" value="UniProtKB-UniRule"/>
</dbReference>
<feature type="coiled-coil region" evidence="6">
    <location>
        <begin position="18"/>
        <end position="49"/>
    </location>
</feature>
<dbReference type="GO" id="GO:0003677">
    <property type="term" value="F:DNA binding"/>
    <property type="evidence" value="ECO:0007669"/>
    <property type="project" value="InterPro"/>
</dbReference>
<dbReference type="Pfam" id="PF00580">
    <property type="entry name" value="UvrD-helicase"/>
    <property type="match status" value="1"/>
</dbReference>
<name>A0A0R2JUB0_9LACO</name>
<dbReference type="Gene3D" id="3.40.50.300">
    <property type="entry name" value="P-loop containing nucleotide triphosphate hydrolases"/>
    <property type="match status" value="2"/>
</dbReference>
<keyword evidence="3 5" id="KW-0347">Helicase</keyword>
<dbReference type="GO" id="GO:0000725">
    <property type="term" value="P:recombinational repair"/>
    <property type="evidence" value="ECO:0007669"/>
    <property type="project" value="TreeGrafter"/>
</dbReference>
<dbReference type="InterPro" id="IPR000212">
    <property type="entry name" value="DNA_helicase_UvrD/REP"/>
</dbReference>
<organism evidence="8 9">
    <name type="scientific">Fructilactobacillus lindneri DSM 20690 = JCM 11027</name>
    <dbReference type="NCBI Taxonomy" id="1122148"/>
    <lineage>
        <taxon>Bacteria</taxon>
        <taxon>Bacillati</taxon>
        <taxon>Bacillota</taxon>
        <taxon>Bacilli</taxon>
        <taxon>Lactobacillales</taxon>
        <taxon>Lactobacillaceae</taxon>
        <taxon>Fructilactobacillus</taxon>
    </lineage>
</organism>
<dbReference type="PATRIC" id="fig|1122148.6.peg.790"/>
<evidence type="ECO:0000256" key="3">
    <source>
        <dbReference type="ARBA" id="ARBA00022806"/>
    </source>
</evidence>
<feature type="domain" description="UvrD-like helicase ATP-binding" evidence="7">
    <location>
        <begin position="210"/>
        <end position="597"/>
    </location>
</feature>
<protein>
    <recommendedName>
        <fullName evidence="7">UvrD-like helicase ATP-binding domain-containing protein</fullName>
    </recommendedName>
</protein>
<reference evidence="8 9" key="1">
    <citation type="journal article" date="2015" name="Genome Announc.">
        <title>Expanding the biotechnology potential of lactobacilli through comparative genomics of 213 strains and associated genera.</title>
        <authorList>
            <person name="Sun Z."/>
            <person name="Harris H.M."/>
            <person name="McCann A."/>
            <person name="Guo C."/>
            <person name="Argimon S."/>
            <person name="Zhang W."/>
            <person name="Yang X."/>
            <person name="Jeffery I.B."/>
            <person name="Cooney J.C."/>
            <person name="Kagawa T.F."/>
            <person name="Liu W."/>
            <person name="Song Y."/>
            <person name="Salvetti E."/>
            <person name="Wrobel A."/>
            <person name="Rasinkangas P."/>
            <person name="Parkhill J."/>
            <person name="Rea M.C."/>
            <person name="O'Sullivan O."/>
            <person name="Ritari J."/>
            <person name="Douillard F.P."/>
            <person name="Paul Ross R."/>
            <person name="Yang R."/>
            <person name="Briner A.E."/>
            <person name="Felis G.E."/>
            <person name="de Vos W.M."/>
            <person name="Barrangou R."/>
            <person name="Klaenhammer T.R."/>
            <person name="Caufield P.W."/>
            <person name="Cui Y."/>
            <person name="Zhang H."/>
            <person name="O'Toole P.W."/>
        </authorList>
    </citation>
    <scope>NUCLEOTIDE SEQUENCE [LARGE SCALE GENOMIC DNA]</scope>
    <source>
        <strain evidence="8 9">DSM 20690</strain>
    </source>
</reference>
<gene>
    <name evidence="8" type="ORF">IV52_GL000767</name>
</gene>
<dbReference type="InterPro" id="IPR027785">
    <property type="entry name" value="UvrD-like_helicase_C"/>
</dbReference>
<evidence type="ECO:0000313" key="8">
    <source>
        <dbReference type="EMBL" id="KRN80703.1"/>
    </source>
</evidence>
<dbReference type="GO" id="GO:0043138">
    <property type="term" value="F:3'-5' DNA helicase activity"/>
    <property type="evidence" value="ECO:0007669"/>
    <property type="project" value="TreeGrafter"/>
</dbReference>
<evidence type="ECO:0000256" key="6">
    <source>
        <dbReference type="SAM" id="Coils"/>
    </source>
</evidence>
<comment type="caution">
    <text evidence="8">The sequence shown here is derived from an EMBL/GenBank/DDBJ whole genome shotgun (WGS) entry which is preliminary data.</text>
</comment>
<evidence type="ECO:0000313" key="9">
    <source>
        <dbReference type="Proteomes" id="UP000051565"/>
    </source>
</evidence>
<dbReference type="PROSITE" id="PS51198">
    <property type="entry name" value="UVRD_HELICASE_ATP_BIND"/>
    <property type="match status" value="1"/>
</dbReference>
<dbReference type="EMBL" id="JQBT01000003">
    <property type="protein sequence ID" value="KRN80703.1"/>
    <property type="molecule type" value="Genomic_DNA"/>
</dbReference>
<dbReference type="Proteomes" id="UP000051565">
    <property type="component" value="Unassembled WGS sequence"/>
</dbReference>
<dbReference type="GO" id="GO:0005524">
    <property type="term" value="F:ATP binding"/>
    <property type="evidence" value="ECO:0007669"/>
    <property type="project" value="UniProtKB-UniRule"/>
</dbReference>
<accession>A0A0R2JUB0</accession>
<evidence type="ECO:0000256" key="2">
    <source>
        <dbReference type="ARBA" id="ARBA00022801"/>
    </source>
</evidence>
<dbReference type="SUPFAM" id="SSF52540">
    <property type="entry name" value="P-loop containing nucleoside triphosphate hydrolases"/>
    <property type="match status" value="1"/>
</dbReference>
<evidence type="ECO:0000259" key="7">
    <source>
        <dbReference type="PROSITE" id="PS51198"/>
    </source>
</evidence>
<evidence type="ECO:0000256" key="1">
    <source>
        <dbReference type="ARBA" id="ARBA00022741"/>
    </source>
</evidence>
<feature type="binding site" evidence="5">
    <location>
        <begin position="231"/>
        <end position="238"/>
    </location>
    <ligand>
        <name>ATP</name>
        <dbReference type="ChEBI" id="CHEBI:30616"/>
    </ligand>
</feature>
<dbReference type="PANTHER" id="PTHR11070">
    <property type="entry name" value="UVRD / RECB / PCRA DNA HELICASE FAMILY MEMBER"/>
    <property type="match status" value="1"/>
</dbReference>
<keyword evidence="2 5" id="KW-0378">Hydrolase</keyword>
<dbReference type="InterPro" id="IPR048228">
    <property type="entry name" value="HelD_bacillota"/>
</dbReference>
<keyword evidence="4 5" id="KW-0067">ATP-binding</keyword>
<dbReference type="PANTHER" id="PTHR11070:SF17">
    <property type="entry name" value="DNA HELICASE IV"/>
    <property type="match status" value="1"/>
</dbReference>
<keyword evidence="6" id="KW-0175">Coiled coil</keyword>
<dbReference type="AlphaFoldDB" id="A0A0R2JUB0"/>
<sequence>MMNKHEEQQEQERVTFVSQLLANKIKKTKQEVENAKAETQQVQKNYETNTSVNYLEADDRIETKAELQQQRSLVNKVVEDENIMKRQLDTYQELHHSPYFGRIDIQDEGFSDTDKLYIGTASLIDQDGEFLIHDWRAPISSVYYNGTLGKVSYQTPNGQQNTKLLKKRQFQIKDGKIINLFDTNETVGDELLQKELSSKSPEAMKNIVATIQREQNDIIRDTKSDLLVVQGVAGSGKTSALLQRIAFLLYHSRNDLNAEQILLFSPNLLFSNYIKEVLPSLGEHNMRQVTLAKFFSQRMEGMQVQTLFNRFENQELNTGIHEFKGSQKFINNIDDYLQNLKPQDIIFTDIHFQGETYFSKDEIQKIYGGLNQNLPLADKLLKTKNTLIKQLKQRIKAEINSKWVADRLDSLSDEQYHALLGDQDIDDFTDFDAEHDYIATQLVKQNLKIVYDAIYNDSFWDVYTQYQKFLEKVSLSADIAQSEWKADVKQFQDKLEYHQIRLDDAAPILYLRDKFTGENKNNAIKYLFIDEVQDYSIAEIMYLKLIFRNAKFNLIGDSEQAIFKDVESAPTLLNKLNNAISVRHPRLIYLNRSYRSTYPITTFASSILPDGINIEAFNRAGNKPILYQANSEMQMKQQLKDLIKQELKDHQTVAIITKNQAEAKTVYRTIRSDFETLLVTDSARSINQKVVVLPVYLAKGLEFDSVIGWDISKQNYPDQHSLGVLYTIMTRAMHNLSLLSNGPVTPLIPKSAFNNKLVEVK</sequence>
<dbReference type="GO" id="GO:0005829">
    <property type="term" value="C:cytosol"/>
    <property type="evidence" value="ECO:0007669"/>
    <property type="project" value="TreeGrafter"/>
</dbReference>
<dbReference type="STRING" id="53444.AYR59_00450"/>
<evidence type="ECO:0000256" key="5">
    <source>
        <dbReference type="PROSITE-ProRule" id="PRU00560"/>
    </source>
</evidence>
<keyword evidence="1 5" id="KW-0547">Nucleotide-binding</keyword>
<dbReference type="InterPro" id="IPR014016">
    <property type="entry name" value="UvrD-like_ATP-bd"/>
</dbReference>
<dbReference type="InterPro" id="IPR027417">
    <property type="entry name" value="P-loop_NTPase"/>
</dbReference>
<keyword evidence="9" id="KW-1185">Reference proteome</keyword>